<comment type="caution">
    <text evidence="7">The sequence shown here is derived from an EMBL/GenBank/DDBJ whole genome shotgun (WGS) entry which is preliminary data.</text>
</comment>
<name>A0A4R7Z0P3_9FIRM</name>
<comment type="cofactor">
    <cofactor evidence="1">
        <name>Mg(2+)</name>
        <dbReference type="ChEBI" id="CHEBI:18420"/>
    </cofactor>
</comment>
<dbReference type="InterPro" id="IPR002716">
    <property type="entry name" value="PIN_dom"/>
</dbReference>
<protein>
    <submittedName>
        <fullName evidence="7">Uncharacterized protein YacL</fullName>
    </submittedName>
</protein>
<reference evidence="7 8" key="1">
    <citation type="submission" date="2019-03" db="EMBL/GenBank/DDBJ databases">
        <title>Subsurface microbial communities from deep shales in Ohio and West Virginia, USA.</title>
        <authorList>
            <person name="Wrighton K."/>
        </authorList>
    </citation>
    <scope>NUCLEOTIDE SEQUENCE [LARGE SCALE GENOMIC DNA]</scope>
    <source>
        <strain evidence="7 8">MSL9.2</strain>
    </source>
</reference>
<dbReference type="SMART" id="SM00670">
    <property type="entry name" value="PINc"/>
    <property type="match status" value="1"/>
</dbReference>
<dbReference type="GO" id="GO:0004518">
    <property type="term" value="F:nuclease activity"/>
    <property type="evidence" value="ECO:0007669"/>
    <property type="project" value="UniProtKB-KW"/>
</dbReference>
<dbReference type="InterPro" id="IPR002792">
    <property type="entry name" value="TRAM_dom"/>
</dbReference>
<dbReference type="CDD" id="cd09877">
    <property type="entry name" value="PIN_YacL-like"/>
    <property type="match status" value="1"/>
</dbReference>
<evidence type="ECO:0000313" key="7">
    <source>
        <dbReference type="EMBL" id="TDW03697.1"/>
    </source>
</evidence>
<keyword evidence="2" id="KW-0540">Nuclease</keyword>
<feature type="transmembrane region" description="Helical" evidence="5">
    <location>
        <begin position="95"/>
        <end position="118"/>
    </location>
</feature>
<evidence type="ECO:0000256" key="1">
    <source>
        <dbReference type="ARBA" id="ARBA00001946"/>
    </source>
</evidence>
<dbReference type="PANTHER" id="PTHR11603">
    <property type="entry name" value="AAA FAMILY ATPASE"/>
    <property type="match status" value="1"/>
</dbReference>
<feature type="transmembrane region" description="Helical" evidence="5">
    <location>
        <begin position="55"/>
        <end position="74"/>
    </location>
</feature>
<evidence type="ECO:0000256" key="2">
    <source>
        <dbReference type="ARBA" id="ARBA00022722"/>
    </source>
</evidence>
<dbReference type="Proteomes" id="UP000294697">
    <property type="component" value="Unassembled WGS sequence"/>
</dbReference>
<evidence type="ECO:0000256" key="5">
    <source>
        <dbReference type="SAM" id="Phobius"/>
    </source>
</evidence>
<proteinExistence type="predicted"/>
<dbReference type="Pfam" id="PF01850">
    <property type="entry name" value="PIN"/>
    <property type="match status" value="1"/>
</dbReference>
<keyword evidence="4" id="KW-0460">Magnesium</keyword>
<dbReference type="GO" id="GO:0016787">
    <property type="term" value="F:hydrolase activity"/>
    <property type="evidence" value="ECO:0007669"/>
    <property type="project" value="UniProtKB-KW"/>
</dbReference>
<accession>A0A4R7Z0P3</accession>
<keyword evidence="5" id="KW-0812">Transmembrane</keyword>
<dbReference type="EMBL" id="SODA01000011">
    <property type="protein sequence ID" value="TDW03697.1"/>
    <property type="molecule type" value="Genomic_DNA"/>
</dbReference>
<dbReference type="Pfam" id="PF01938">
    <property type="entry name" value="TRAM"/>
    <property type="match status" value="1"/>
</dbReference>
<sequence length="371" mass="41881">MEGGETEIMLKKIMRLIFGVFGGVIAYNLVYIFGFASEYSFSWQSIGEFFLTRQFYAVLLGAVLGYFLIFYLLNKLLDFIMDFELRFKEISWKKIVIAVSGLIIGLITGAIINFIFSIPRIPRIGMPLQIFINVTFTYMGFALAIHKEKDIASFLFALFARKKEEIDCPQIKTGSDKILDTSVIIDGRIYDICKTGFIEGNFIIPEFVLEELQHIADSADDLKRNRGRRGLDILRQMQNDEQIQVEIIDYDFEEVSEVDSKLVKLAQLTEAKVLTNDYNLNKVAELQGVNVLNINELANAVKPVVLPGEEMDVKVIKEGKENGQGVAYLDDGTMIVIEEGIKYLGDDISVLVTSILQTAAGRMIFARPKTN</sequence>
<evidence type="ECO:0000256" key="4">
    <source>
        <dbReference type="ARBA" id="ARBA00022842"/>
    </source>
</evidence>
<gene>
    <name evidence="7" type="ORF">C8C77_11198</name>
</gene>
<keyword evidence="5" id="KW-1133">Transmembrane helix</keyword>
<feature type="domain" description="TRAM" evidence="6">
    <location>
        <begin position="304"/>
        <end position="365"/>
    </location>
</feature>
<organism evidence="7 8">
    <name type="scientific">Halanaerobium saccharolyticum</name>
    <dbReference type="NCBI Taxonomy" id="43595"/>
    <lineage>
        <taxon>Bacteria</taxon>
        <taxon>Bacillati</taxon>
        <taxon>Bacillota</taxon>
        <taxon>Clostridia</taxon>
        <taxon>Halanaerobiales</taxon>
        <taxon>Halanaerobiaceae</taxon>
        <taxon>Halanaerobium</taxon>
    </lineage>
</organism>
<keyword evidence="5" id="KW-0472">Membrane</keyword>
<evidence type="ECO:0000256" key="3">
    <source>
        <dbReference type="ARBA" id="ARBA00022801"/>
    </source>
</evidence>
<evidence type="ECO:0000313" key="8">
    <source>
        <dbReference type="Proteomes" id="UP000294697"/>
    </source>
</evidence>
<dbReference type="SUPFAM" id="SSF88723">
    <property type="entry name" value="PIN domain-like"/>
    <property type="match status" value="1"/>
</dbReference>
<feature type="transmembrane region" description="Helical" evidence="5">
    <location>
        <begin position="16"/>
        <end position="35"/>
    </location>
</feature>
<dbReference type="Gene3D" id="3.40.50.1010">
    <property type="entry name" value="5'-nuclease"/>
    <property type="match status" value="1"/>
</dbReference>
<keyword evidence="3" id="KW-0378">Hydrolase</keyword>
<dbReference type="InterPro" id="IPR052041">
    <property type="entry name" value="Nucleic_acid_metab_PIN/TRAM"/>
</dbReference>
<dbReference type="AlphaFoldDB" id="A0A4R7Z0P3"/>
<dbReference type="PANTHER" id="PTHR11603:SF147">
    <property type="entry name" value="MEMBRANE PROTEIN"/>
    <property type="match status" value="1"/>
</dbReference>
<dbReference type="PROSITE" id="PS50926">
    <property type="entry name" value="TRAM"/>
    <property type="match status" value="1"/>
</dbReference>
<dbReference type="InterPro" id="IPR029060">
    <property type="entry name" value="PIN-like_dom_sf"/>
</dbReference>
<evidence type="ECO:0000259" key="6">
    <source>
        <dbReference type="PROSITE" id="PS50926"/>
    </source>
</evidence>